<protein>
    <recommendedName>
        <fullName evidence="3">Tetratricopeptide repeat protein</fullName>
    </recommendedName>
</protein>
<keyword evidence="2" id="KW-1185">Reference proteome</keyword>
<comment type="caution">
    <text evidence="1">The sequence shown here is derived from an EMBL/GenBank/DDBJ whole genome shotgun (WGS) entry which is preliminary data.</text>
</comment>
<name>A0A2S7WM40_9FLAO</name>
<dbReference type="OrthoDB" id="1150971at2"/>
<reference evidence="1 2" key="1">
    <citation type="submission" date="2016-12" db="EMBL/GenBank/DDBJ databases">
        <title>Trade-off between light-utilization and light-protection in marine flavobacteria.</title>
        <authorList>
            <person name="Kumagai Y."/>
            <person name="Yoshizawa S."/>
            <person name="Kogure K."/>
            <person name="Iwasaki W."/>
        </authorList>
    </citation>
    <scope>NUCLEOTIDE SEQUENCE [LARGE SCALE GENOMIC DNA]</scope>
    <source>
        <strain evidence="1 2">NBRC 108759</strain>
    </source>
</reference>
<evidence type="ECO:0008006" key="3">
    <source>
        <dbReference type="Google" id="ProtNLM"/>
    </source>
</evidence>
<dbReference type="Proteomes" id="UP000238882">
    <property type="component" value="Unassembled WGS sequence"/>
</dbReference>
<dbReference type="InterPro" id="IPR011990">
    <property type="entry name" value="TPR-like_helical_dom_sf"/>
</dbReference>
<gene>
    <name evidence="1" type="ORF">BTO18_05305</name>
</gene>
<evidence type="ECO:0000313" key="2">
    <source>
        <dbReference type="Proteomes" id="UP000238882"/>
    </source>
</evidence>
<proteinExistence type="predicted"/>
<dbReference type="EMBL" id="MSCN01000001">
    <property type="protein sequence ID" value="PQJ78639.1"/>
    <property type="molecule type" value="Genomic_DNA"/>
</dbReference>
<sequence>MKKVLFIITIFIATGISAQTKYQTGMQKAFSHWEKGEMNKASQLFERISKAEPTNWLPSYYAATIEILGSFGLKDETKLKAKLTKAQEFLDDAKSNSENNPEIIITQALLNTAYIAFDGQKYGMTLSGKNAQLYAKALKIAPENPRVLLGNAEWNMGAAKFFGKSTKPYCEQIKKAIELGKKEKIEQEFYPKFQVKRAEQVLKQCQS</sequence>
<dbReference type="AlphaFoldDB" id="A0A2S7WM40"/>
<dbReference type="Gene3D" id="1.25.40.10">
    <property type="entry name" value="Tetratricopeptide repeat domain"/>
    <property type="match status" value="1"/>
</dbReference>
<organism evidence="1 2">
    <name type="scientific">Polaribacter porphyrae</name>
    <dbReference type="NCBI Taxonomy" id="1137780"/>
    <lineage>
        <taxon>Bacteria</taxon>
        <taxon>Pseudomonadati</taxon>
        <taxon>Bacteroidota</taxon>
        <taxon>Flavobacteriia</taxon>
        <taxon>Flavobacteriales</taxon>
        <taxon>Flavobacteriaceae</taxon>
    </lineage>
</organism>
<evidence type="ECO:0000313" key="1">
    <source>
        <dbReference type="EMBL" id="PQJ78639.1"/>
    </source>
</evidence>
<dbReference type="RefSeq" id="WP_105015229.1">
    <property type="nucleotide sequence ID" value="NZ_MSCN01000001.1"/>
</dbReference>
<accession>A0A2S7WM40</accession>